<organism evidence="1">
    <name type="scientific">uncultured Caudovirales phage</name>
    <dbReference type="NCBI Taxonomy" id="2100421"/>
    <lineage>
        <taxon>Viruses</taxon>
        <taxon>Duplodnaviria</taxon>
        <taxon>Heunggongvirae</taxon>
        <taxon>Uroviricota</taxon>
        <taxon>Caudoviricetes</taxon>
        <taxon>Peduoviridae</taxon>
        <taxon>Maltschvirus</taxon>
        <taxon>Maltschvirus maltsch</taxon>
    </lineage>
</organism>
<evidence type="ECO:0000313" key="1">
    <source>
        <dbReference type="EMBL" id="CAB4144898.1"/>
    </source>
</evidence>
<dbReference type="EMBL" id="LR796440">
    <property type="protein sequence ID" value="CAB4144898.1"/>
    <property type="molecule type" value="Genomic_DNA"/>
</dbReference>
<proteinExistence type="predicted"/>
<accession>A0A6J5MDY0</accession>
<reference evidence="1" key="1">
    <citation type="submission" date="2020-04" db="EMBL/GenBank/DDBJ databases">
        <authorList>
            <person name="Chiriac C."/>
            <person name="Salcher M."/>
            <person name="Ghai R."/>
            <person name="Kavagutti S V."/>
        </authorList>
    </citation>
    <scope>NUCLEOTIDE SEQUENCE</scope>
</reference>
<protein>
    <submittedName>
        <fullName evidence="1">Uncharacterized protein</fullName>
    </submittedName>
</protein>
<gene>
    <name evidence="1" type="ORF">UFOVP454_79</name>
</gene>
<name>A0A6J5MDY0_9CAUD</name>
<sequence>MMNLQSELKKAWILKSIEKANKAGAMVDPELITAVFNINIIDARKIFKHYQRGLKHVKNN</sequence>